<protein>
    <submittedName>
        <fullName evidence="1">Uncharacterized protein</fullName>
    </submittedName>
</protein>
<gene>
    <name evidence="1" type="ORF">BU25DRAFT_406991</name>
</gene>
<reference evidence="1" key="1">
    <citation type="journal article" date="2020" name="Stud. Mycol.">
        <title>101 Dothideomycetes genomes: a test case for predicting lifestyles and emergence of pathogens.</title>
        <authorList>
            <person name="Haridas S."/>
            <person name="Albert R."/>
            <person name="Binder M."/>
            <person name="Bloem J."/>
            <person name="Labutti K."/>
            <person name="Salamov A."/>
            <person name="Andreopoulos B."/>
            <person name="Baker S."/>
            <person name="Barry K."/>
            <person name="Bills G."/>
            <person name="Bluhm B."/>
            <person name="Cannon C."/>
            <person name="Castanera R."/>
            <person name="Culley D."/>
            <person name="Daum C."/>
            <person name="Ezra D."/>
            <person name="Gonzalez J."/>
            <person name="Henrissat B."/>
            <person name="Kuo A."/>
            <person name="Liang C."/>
            <person name="Lipzen A."/>
            <person name="Lutzoni F."/>
            <person name="Magnuson J."/>
            <person name="Mondo S."/>
            <person name="Nolan M."/>
            <person name="Ohm R."/>
            <person name="Pangilinan J."/>
            <person name="Park H.-J."/>
            <person name="Ramirez L."/>
            <person name="Alfaro M."/>
            <person name="Sun H."/>
            <person name="Tritt A."/>
            <person name="Yoshinaga Y."/>
            <person name="Zwiers L.-H."/>
            <person name="Turgeon B."/>
            <person name="Goodwin S."/>
            <person name="Spatafora J."/>
            <person name="Crous P."/>
            <person name="Grigoriev I."/>
        </authorList>
    </citation>
    <scope>NUCLEOTIDE SEQUENCE</scope>
    <source>
        <strain evidence="1">CBS 525.71</strain>
    </source>
</reference>
<evidence type="ECO:0000313" key="2">
    <source>
        <dbReference type="Proteomes" id="UP000799754"/>
    </source>
</evidence>
<sequence>MASSDLAEAFTRLSTSGSRLNALEALIKELTPYEWRFVQSLTNPRTFQCDIIGQLPVELVSHIFSYLDTSTPWRLQLVSRSWSEKLRSLVVLKPSLDSWYDGRVNLQGADLDFCWHKARSIHAFRHASQSAPPDSSFKISAPFHLGEQILAGDNLIWLDKNRRQVHVLNLRSLTHKVLVSMARGMLRNLYASDELVVFTPHTNGTVYVGELDGQSPLKQFRFINSALNFAVTCRHRTVACAQHLQGRTRVYIWNYDTQQGRSFNVSNDTPMLSGDHLNPSMFSDLGLLLQPDTETIVLCLLAQPNSEQNPGNSPQVLYYRFTFAGEYLHSAKQVLDGYYDDDINIEFGDRTSLKFIPASHDGLFMLQCNAWVSSYAIKTVHTLQFDEKLHAFTSPRHSRMYPIDQHDQGNIVWWKNVFIEAGTKENIVVHRGTTSHPRHDPAVVYVHVEPVRRADRERQMNFKDLLINDMYIVRPYCDAFYVYCYDHTVQLPGKEGTLDGVGPWEVIEPRSASVSECVGGTDGT</sequence>
<dbReference type="Proteomes" id="UP000799754">
    <property type="component" value="Unassembled WGS sequence"/>
</dbReference>
<organism evidence="1 2">
    <name type="scientific">Macroventuria anomochaeta</name>
    <dbReference type="NCBI Taxonomy" id="301207"/>
    <lineage>
        <taxon>Eukaryota</taxon>
        <taxon>Fungi</taxon>
        <taxon>Dikarya</taxon>
        <taxon>Ascomycota</taxon>
        <taxon>Pezizomycotina</taxon>
        <taxon>Dothideomycetes</taxon>
        <taxon>Pleosporomycetidae</taxon>
        <taxon>Pleosporales</taxon>
        <taxon>Pleosporineae</taxon>
        <taxon>Didymellaceae</taxon>
        <taxon>Macroventuria</taxon>
    </lineage>
</organism>
<dbReference type="EMBL" id="MU006703">
    <property type="protein sequence ID" value="KAF2632466.1"/>
    <property type="molecule type" value="Genomic_DNA"/>
</dbReference>
<evidence type="ECO:0000313" key="1">
    <source>
        <dbReference type="EMBL" id="KAF2632466.1"/>
    </source>
</evidence>
<comment type="caution">
    <text evidence="1">The sequence shown here is derived from an EMBL/GenBank/DDBJ whole genome shotgun (WGS) entry which is preliminary data.</text>
</comment>
<keyword evidence="2" id="KW-1185">Reference proteome</keyword>
<name>A0ACB6SDS5_9PLEO</name>
<proteinExistence type="predicted"/>
<accession>A0ACB6SDS5</accession>